<dbReference type="InterPro" id="IPR000524">
    <property type="entry name" value="Tscrpt_reg_HTH_GntR"/>
</dbReference>
<proteinExistence type="predicted"/>
<dbReference type="RefSeq" id="WP_133227019.1">
    <property type="nucleotide sequence ID" value="NZ_SMRT01000003.1"/>
</dbReference>
<dbReference type="AlphaFoldDB" id="A0A4R5KUC3"/>
<dbReference type="GO" id="GO:0043565">
    <property type="term" value="F:sequence-specific DNA binding"/>
    <property type="evidence" value="ECO:0007669"/>
    <property type="project" value="InterPro"/>
</dbReference>
<accession>A0A4R5KUC3</accession>
<dbReference type="InterPro" id="IPR008920">
    <property type="entry name" value="TF_FadR/GntR_C"/>
</dbReference>
<dbReference type="EMBL" id="SMRT01000003">
    <property type="protein sequence ID" value="TDF98708.1"/>
    <property type="molecule type" value="Genomic_DNA"/>
</dbReference>
<dbReference type="InterPro" id="IPR036388">
    <property type="entry name" value="WH-like_DNA-bd_sf"/>
</dbReference>
<dbReference type="PANTHER" id="PTHR43537">
    <property type="entry name" value="TRANSCRIPTIONAL REGULATOR, GNTR FAMILY"/>
    <property type="match status" value="1"/>
</dbReference>
<evidence type="ECO:0000256" key="3">
    <source>
        <dbReference type="ARBA" id="ARBA00023163"/>
    </source>
</evidence>
<dbReference type="PRINTS" id="PR00033">
    <property type="entry name" value="HTHASNC"/>
</dbReference>
<dbReference type="PANTHER" id="PTHR43537:SF24">
    <property type="entry name" value="GLUCONATE OPERON TRANSCRIPTIONAL REPRESSOR"/>
    <property type="match status" value="1"/>
</dbReference>
<dbReference type="Gene3D" id="1.10.10.10">
    <property type="entry name" value="Winged helix-like DNA-binding domain superfamily/Winged helix DNA-binding domain"/>
    <property type="match status" value="1"/>
</dbReference>
<evidence type="ECO:0000256" key="1">
    <source>
        <dbReference type="ARBA" id="ARBA00023015"/>
    </source>
</evidence>
<reference evidence="5 6" key="1">
    <citation type="submission" date="2019-03" db="EMBL/GenBank/DDBJ databases">
        <title>This is whole genome sequence of Paenibacillus sp MS74 strain.</title>
        <authorList>
            <person name="Trinh H.N."/>
        </authorList>
    </citation>
    <scope>NUCLEOTIDE SEQUENCE [LARGE SCALE GENOMIC DNA]</scope>
    <source>
        <strain evidence="5 6">MS74</strain>
    </source>
</reference>
<keyword evidence="6" id="KW-1185">Reference proteome</keyword>
<protein>
    <submittedName>
        <fullName evidence="5">GntR family transcriptional regulator</fullName>
    </submittedName>
</protein>
<dbReference type="PRINTS" id="PR00035">
    <property type="entry name" value="HTHGNTR"/>
</dbReference>
<dbReference type="SMART" id="SM00345">
    <property type="entry name" value="HTH_GNTR"/>
    <property type="match status" value="1"/>
</dbReference>
<dbReference type="Pfam" id="PF00392">
    <property type="entry name" value="GntR"/>
    <property type="match status" value="1"/>
</dbReference>
<dbReference type="CDD" id="cd07377">
    <property type="entry name" value="WHTH_GntR"/>
    <property type="match status" value="1"/>
</dbReference>
<name>A0A4R5KUC3_9BACL</name>
<dbReference type="InterPro" id="IPR036390">
    <property type="entry name" value="WH_DNA-bd_sf"/>
</dbReference>
<dbReference type="InterPro" id="IPR011711">
    <property type="entry name" value="GntR_C"/>
</dbReference>
<sequence>MKVNLPKLDNSNLWDKTYSILKERLIRREFKPNEKLSIPELAETLGVSRTPIRDALNRLEMEGLVKTVSKVGTFVKPIEVNDVLDIMDTRLMIEFWTVDKIAAMPKKEVTDRLAKMEEILLQSSRLIESSVFESYLQADFNLAFHLEFIKLGKNQKNIEIYQNLMNYRFVAMKSSLITKEMVVTAQEQHHSIVDALKDGDAGDMKRVIQLHMEDSKERLLNKIKHNGGII</sequence>
<keyword evidence="1" id="KW-0805">Transcription regulation</keyword>
<evidence type="ECO:0000256" key="2">
    <source>
        <dbReference type="ARBA" id="ARBA00023125"/>
    </source>
</evidence>
<comment type="caution">
    <text evidence="5">The sequence shown here is derived from an EMBL/GenBank/DDBJ whole genome shotgun (WGS) entry which is preliminary data.</text>
</comment>
<dbReference type="Proteomes" id="UP000295636">
    <property type="component" value="Unassembled WGS sequence"/>
</dbReference>
<feature type="domain" description="HTH gntR-type" evidence="4">
    <location>
        <begin position="11"/>
        <end position="78"/>
    </location>
</feature>
<dbReference type="SUPFAM" id="SSF48008">
    <property type="entry name" value="GntR ligand-binding domain-like"/>
    <property type="match status" value="1"/>
</dbReference>
<dbReference type="InterPro" id="IPR000485">
    <property type="entry name" value="AsnC-type_HTH_dom"/>
</dbReference>
<dbReference type="PROSITE" id="PS50949">
    <property type="entry name" value="HTH_GNTR"/>
    <property type="match status" value="1"/>
</dbReference>
<dbReference type="OrthoDB" id="574518at2"/>
<dbReference type="Gene3D" id="1.20.120.530">
    <property type="entry name" value="GntR ligand-binding domain-like"/>
    <property type="match status" value="1"/>
</dbReference>
<keyword evidence="3" id="KW-0804">Transcription</keyword>
<dbReference type="SUPFAM" id="SSF46785">
    <property type="entry name" value="Winged helix' DNA-binding domain"/>
    <property type="match status" value="1"/>
</dbReference>
<dbReference type="GO" id="GO:0003700">
    <property type="term" value="F:DNA-binding transcription factor activity"/>
    <property type="evidence" value="ECO:0007669"/>
    <property type="project" value="InterPro"/>
</dbReference>
<evidence type="ECO:0000259" key="4">
    <source>
        <dbReference type="PROSITE" id="PS50949"/>
    </source>
</evidence>
<dbReference type="Pfam" id="PF07729">
    <property type="entry name" value="FCD"/>
    <property type="match status" value="1"/>
</dbReference>
<organism evidence="5 6">
    <name type="scientific">Paenibacillus piri</name>
    <dbReference type="NCBI Taxonomy" id="2547395"/>
    <lineage>
        <taxon>Bacteria</taxon>
        <taxon>Bacillati</taxon>
        <taxon>Bacillota</taxon>
        <taxon>Bacilli</taxon>
        <taxon>Bacillales</taxon>
        <taxon>Paenibacillaceae</taxon>
        <taxon>Paenibacillus</taxon>
    </lineage>
</organism>
<evidence type="ECO:0000313" key="5">
    <source>
        <dbReference type="EMBL" id="TDF98708.1"/>
    </source>
</evidence>
<evidence type="ECO:0000313" key="6">
    <source>
        <dbReference type="Proteomes" id="UP000295636"/>
    </source>
</evidence>
<keyword evidence="2" id="KW-0238">DNA-binding</keyword>
<dbReference type="SMART" id="SM00895">
    <property type="entry name" value="FCD"/>
    <property type="match status" value="1"/>
</dbReference>
<gene>
    <name evidence="5" type="ORF">E1757_09250</name>
</gene>